<dbReference type="GO" id="GO:0047540">
    <property type="term" value="F:2-enoate reductase activity"/>
    <property type="evidence" value="ECO:0007669"/>
    <property type="project" value="UniProtKB-EC"/>
</dbReference>
<dbReference type="PANTHER" id="PTHR42917">
    <property type="entry name" value="2,4-DIENOYL-COA REDUCTASE"/>
    <property type="match status" value="1"/>
</dbReference>
<dbReference type="STRING" id="431943.CKL_0746"/>
<proteinExistence type="inferred from homology"/>
<dbReference type="InterPro" id="IPR001155">
    <property type="entry name" value="OxRdtase_FMN_N"/>
</dbReference>
<accession>A5N668</accession>
<protein>
    <submittedName>
        <fullName evidence="12">Predicted enoate reductase</fullName>
        <ecNumber evidence="12">1.3.1.31</ecNumber>
    </submittedName>
</protein>
<keyword evidence="7 12" id="KW-0560">Oxidoreductase</keyword>
<dbReference type="InterPro" id="IPR036188">
    <property type="entry name" value="FAD/NAD-bd_sf"/>
</dbReference>
<dbReference type="eggNOG" id="COG1902">
    <property type="taxonomic scope" value="Bacteria"/>
</dbReference>
<evidence type="ECO:0000256" key="6">
    <source>
        <dbReference type="ARBA" id="ARBA00022723"/>
    </source>
</evidence>
<keyword evidence="5" id="KW-0288">FMN</keyword>
<evidence type="ECO:0000256" key="1">
    <source>
        <dbReference type="ARBA" id="ARBA00001917"/>
    </source>
</evidence>
<dbReference type="KEGG" id="ckl:CKL_0746"/>
<dbReference type="HOGENOM" id="CLU_012153_1_1_9"/>
<dbReference type="PRINTS" id="PR00469">
    <property type="entry name" value="PNDRDTASEII"/>
</dbReference>
<evidence type="ECO:0000259" key="10">
    <source>
        <dbReference type="Pfam" id="PF00724"/>
    </source>
</evidence>
<comment type="cofactor">
    <cofactor evidence="1">
        <name>FMN</name>
        <dbReference type="ChEBI" id="CHEBI:58210"/>
    </cofactor>
</comment>
<dbReference type="CDD" id="cd02803">
    <property type="entry name" value="OYE_like_FMN_family"/>
    <property type="match status" value="1"/>
</dbReference>
<organism evidence="12 13">
    <name type="scientific">Clostridium kluyveri (strain ATCC 8527 / DSM 555 / NBRC 12016 / NCIMB 10680 / K1)</name>
    <dbReference type="NCBI Taxonomy" id="431943"/>
    <lineage>
        <taxon>Bacteria</taxon>
        <taxon>Bacillati</taxon>
        <taxon>Bacillota</taxon>
        <taxon>Clostridia</taxon>
        <taxon>Eubacteriales</taxon>
        <taxon>Clostridiaceae</taxon>
        <taxon>Clostridium</taxon>
    </lineage>
</organism>
<dbReference type="InterPro" id="IPR023753">
    <property type="entry name" value="FAD/NAD-binding_dom"/>
</dbReference>
<comment type="similarity">
    <text evidence="3">In the N-terminal section; belongs to the NADH:flavin oxidoreductase/NADH oxidase family.</text>
</comment>
<dbReference type="Gene3D" id="3.20.20.70">
    <property type="entry name" value="Aldolase class I"/>
    <property type="match status" value="1"/>
</dbReference>
<dbReference type="AlphaFoldDB" id="A5N668"/>
<dbReference type="PANTHER" id="PTHR42917:SF2">
    <property type="entry name" value="2,4-DIENOYL-COA REDUCTASE [(2E)-ENOYL-COA-PRODUCING]"/>
    <property type="match status" value="1"/>
</dbReference>
<dbReference type="SUPFAM" id="SSF51905">
    <property type="entry name" value="FAD/NAD(P)-binding domain"/>
    <property type="match status" value="1"/>
</dbReference>
<evidence type="ECO:0000256" key="5">
    <source>
        <dbReference type="ARBA" id="ARBA00022643"/>
    </source>
</evidence>
<dbReference type="Gene3D" id="3.50.50.60">
    <property type="entry name" value="FAD/NAD(P)-binding domain"/>
    <property type="match status" value="1"/>
</dbReference>
<dbReference type="InterPro" id="IPR051793">
    <property type="entry name" value="NADH:flavin_oxidoreductase"/>
</dbReference>
<evidence type="ECO:0000313" key="13">
    <source>
        <dbReference type="Proteomes" id="UP000002411"/>
    </source>
</evidence>
<gene>
    <name evidence="12" type="ordered locus">CKL_0746</name>
</gene>
<dbReference type="RefSeq" id="WP_011989314.1">
    <property type="nucleotide sequence ID" value="NC_009706.1"/>
</dbReference>
<keyword evidence="6" id="KW-0479">Metal-binding</keyword>
<keyword evidence="8" id="KW-0408">Iron</keyword>
<evidence type="ECO:0000313" key="12">
    <source>
        <dbReference type="EMBL" id="EDK32799.1"/>
    </source>
</evidence>
<dbReference type="SUPFAM" id="SSF51395">
    <property type="entry name" value="FMN-linked oxidoreductases"/>
    <property type="match status" value="1"/>
</dbReference>
<sequence length="681" mass="75891">MDDLYMNKIQDMVKNIMKDMKNSEEQSIYKNLFSKGKIGGLELKNRIVMTPMENCLNNKDATVSDEMIAFYVERAKGGIGLIITEVTRVNDENGVADRQQLSAAHDKYIPGLKKLADAVHENGGKIFIQLHHPGRQGFCEVNGNKPMMAPSRTQCNVVHQETREMTTKEAEGLVQDFINAACRVRAAGIDGVEIHGAHGYLINQFLSPYTNKRTDKYGGSFENRMRFIEEIVIGIREKCGQDYPVIARLSVDEFLRTNGVEDGILLKDGIKIAKHLEKIGVDAIDVSAGIYETMNVSWEPISFSQGWKLYLAEEIKKSINIPVISAAVIREAAYADKIIGEGRTDFVGSARLHFADPEWSNKARENRAYESRLCISCLHCIETLFSGVATGNPVECSINIQAGKEFEYCNMKKNGDGRVVVILGAGPSGLEAARVLAMRKFKPIIFEKSDRIGGQLNLANKPPKKEKISWLINYLQLQVHKLGVEIRLNKIPTIDEIKKLSPYAVFVAEGSSPIIPESINGIHGKNVFTIVDVLSGKTEIYNKKVAVIGSGMTGLETAEFLASKNNDVTVFEMGDNIGEGVFFQNLTDVQGRLKKHNVEMITNHKLISIRNNTVIFEILPHGEIKEYDFDYIIISLGTSPNKELIDEIKSNFYTVRVIGDAEKPGRIRNAMETGFESAYNL</sequence>
<dbReference type="PRINTS" id="PR00368">
    <property type="entry name" value="FADPNR"/>
</dbReference>
<dbReference type="EC" id="1.3.1.31" evidence="12"/>
<evidence type="ECO:0000256" key="2">
    <source>
        <dbReference type="ARBA" id="ARBA00001966"/>
    </source>
</evidence>
<name>A5N668_CLOK5</name>
<reference evidence="12 13" key="1">
    <citation type="journal article" date="2008" name="Proc. Natl. Acad. Sci. U.S.A.">
        <title>The genome of Clostridium kluyveri, a strict anaerobe with unique metabolic features.</title>
        <authorList>
            <person name="Seedorf H."/>
            <person name="Fricke W.F."/>
            <person name="Veith B."/>
            <person name="Brueggemann H."/>
            <person name="Liesegang H."/>
            <person name="Strittmatter A."/>
            <person name="Miethke M."/>
            <person name="Buckel W."/>
            <person name="Hinderberger J."/>
            <person name="Li F."/>
            <person name="Hagemeier C."/>
            <person name="Thauer R.K."/>
            <person name="Gottschalk G."/>
        </authorList>
    </citation>
    <scope>NUCLEOTIDE SEQUENCE [LARGE SCALE GENOMIC DNA]</scope>
    <source>
        <strain evidence="13">ATCC 8527 / DSM 555 / NCIMB 10680</strain>
    </source>
</reference>
<feature type="domain" description="NADH:flavin oxidoreductase/NADH oxidase N-terminal" evidence="10">
    <location>
        <begin position="32"/>
        <end position="368"/>
    </location>
</feature>
<evidence type="ECO:0000259" key="11">
    <source>
        <dbReference type="Pfam" id="PF07992"/>
    </source>
</evidence>
<dbReference type="Gene3D" id="3.40.50.720">
    <property type="entry name" value="NAD(P)-binding Rossmann-like Domain"/>
    <property type="match status" value="1"/>
</dbReference>
<evidence type="ECO:0000256" key="8">
    <source>
        <dbReference type="ARBA" id="ARBA00023004"/>
    </source>
</evidence>
<evidence type="ECO:0000256" key="4">
    <source>
        <dbReference type="ARBA" id="ARBA00022630"/>
    </source>
</evidence>
<keyword evidence="4" id="KW-0285">Flavoprotein</keyword>
<dbReference type="EMBL" id="CP000673">
    <property type="protein sequence ID" value="EDK32799.1"/>
    <property type="molecule type" value="Genomic_DNA"/>
</dbReference>
<feature type="domain" description="FAD/NAD(P)-binding" evidence="11">
    <location>
        <begin position="420"/>
        <end position="648"/>
    </location>
</feature>
<evidence type="ECO:0000256" key="7">
    <source>
        <dbReference type="ARBA" id="ARBA00023002"/>
    </source>
</evidence>
<dbReference type="Pfam" id="PF00724">
    <property type="entry name" value="Oxidored_FMN"/>
    <property type="match status" value="1"/>
</dbReference>
<dbReference type="Proteomes" id="UP000002411">
    <property type="component" value="Chromosome"/>
</dbReference>
<dbReference type="InterPro" id="IPR013785">
    <property type="entry name" value="Aldolase_TIM"/>
</dbReference>
<dbReference type="GO" id="GO:0051536">
    <property type="term" value="F:iron-sulfur cluster binding"/>
    <property type="evidence" value="ECO:0007669"/>
    <property type="project" value="UniProtKB-KW"/>
</dbReference>
<comment type="cofactor">
    <cofactor evidence="2">
        <name>[4Fe-4S] cluster</name>
        <dbReference type="ChEBI" id="CHEBI:49883"/>
    </cofactor>
</comment>
<dbReference type="Pfam" id="PF07992">
    <property type="entry name" value="Pyr_redox_2"/>
    <property type="match status" value="1"/>
</dbReference>
<keyword evidence="9" id="KW-0411">Iron-sulfur</keyword>
<evidence type="ECO:0000256" key="3">
    <source>
        <dbReference type="ARBA" id="ARBA00011048"/>
    </source>
</evidence>
<keyword evidence="13" id="KW-1185">Reference proteome</keyword>
<dbReference type="eggNOG" id="COG0446">
    <property type="taxonomic scope" value="Bacteria"/>
</dbReference>
<dbReference type="GO" id="GO:0046872">
    <property type="term" value="F:metal ion binding"/>
    <property type="evidence" value="ECO:0007669"/>
    <property type="project" value="UniProtKB-KW"/>
</dbReference>
<evidence type="ECO:0000256" key="9">
    <source>
        <dbReference type="ARBA" id="ARBA00023014"/>
    </source>
</evidence>
<dbReference type="GO" id="GO:0010181">
    <property type="term" value="F:FMN binding"/>
    <property type="evidence" value="ECO:0007669"/>
    <property type="project" value="InterPro"/>
</dbReference>